<protein>
    <submittedName>
        <fullName evidence="2">Uncharacterized protein</fullName>
    </submittedName>
</protein>
<name>A0ABM9JVS2_9RALS</name>
<organism evidence="2 3">
    <name type="scientific">Ralstonia thomasii</name>
    <dbReference type="NCBI Taxonomy" id="3058596"/>
    <lineage>
        <taxon>Bacteria</taxon>
        <taxon>Pseudomonadati</taxon>
        <taxon>Pseudomonadota</taxon>
        <taxon>Betaproteobacteria</taxon>
        <taxon>Burkholderiales</taxon>
        <taxon>Burkholderiaceae</taxon>
        <taxon>Ralstonia</taxon>
    </lineage>
</organism>
<gene>
    <name evidence="2" type="ORF">LMG18095_04263</name>
</gene>
<evidence type="ECO:0000256" key="1">
    <source>
        <dbReference type="SAM" id="MobiDB-lite"/>
    </source>
</evidence>
<reference evidence="2 3" key="1">
    <citation type="submission" date="2023-07" db="EMBL/GenBank/DDBJ databases">
        <authorList>
            <person name="Peeters C."/>
        </authorList>
    </citation>
    <scope>NUCLEOTIDE SEQUENCE [LARGE SCALE GENOMIC DNA]</scope>
    <source>
        <strain evidence="2 3">LMG 18095</strain>
    </source>
</reference>
<proteinExistence type="predicted"/>
<dbReference type="Proteomes" id="UP001189773">
    <property type="component" value="Unassembled WGS sequence"/>
</dbReference>
<evidence type="ECO:0000313" key="3">
    <source>
        <dbReference type="Proteomes" id="UP001189773"/>
    </source>
</evidence>
<keyword evidence="3" id="KW-1185">Reference proteome</keyword>
<accession>A0ABM9JVS2</accession>
<evidence type="ECO:0000313" key="2">
    <source>
        <dbReference type="EMBL" id="CAJ0805439.1"/>
    </source>
</evidence>
<sequence>MDDLRRRLVGMVSALDVRYDFGEGHPLLGRRIPDLDPDPAMGQSRAAGRRPLCGSLGAAGGWHGARAIRSAGAPRRPRGVGW</sequence>
<comment type="caution">
    <text evidence="2">The sequence shown here is derived from an EMBL/GenBank/DDBJ whole genome shotgun (WGS) entry which is preliminary data.</text>
</comment>
<dbReference type="EMBL" id="CATZAR010000019">
    <property type="protein sequence ID" value="CAJ0805439.1"/>
    <property type="molecule type" value="Genomic_DNA"/>
</dbReference>
<feature type="region of interest" description="Disordered" evidence="1">
    <location>
        <begin position="30"/>
        <end position="49"/>
    </location>
</feature>